<organism evidence="1 2">
    <name type="scientific">Salinithrix halophila</name>
    <dbReference type="NCBI Taxonomy" id="1485204"/>
    <lineage>
        <taxon>Bacteria</taxon>
        <taxon>Bacillati</taxon>
        <taxon>Bacillota</taxon>
        <taxon>Bacilli</taxon>
        <taxon>Bacillales</taxon>
        <taxon>Thermoactinomycetaceae</taxon>
        <taxon>Salinithrix</taxon>
    </lineage>
</organism>
<dbReference type="Pfam" id="PF13798">
    <property type="entry name" value="PCYCGC"/>
    <property type="match status" value="1"/>
</dbReference>
<evidence type="ECO:0000313" key="1">
    <source>
        <dbReference type="EMBL" id="MFC4075745.1"/>
    </source>
</evidence>
<accession>A0ABV8JD51</accession>
<reference evidence="2" key="1">
    <citation type="journal article" date="2019" name="Int. J. Syst. Evol. Microbiol.">
        <title>The Global Catalogue of Microorganisms (GCM) 10K type strain sequencing project: providing services to taxonomists for standard genome sequencing and annotation.</title>
        <authorList>
            <consortium name="The Broad Institute Genomics Platform"/>
            <consortium name="The Broad Institute Genome Sequencing Center for Infectious Disease"/>
            <person name="Wu L."/>
            <person name="Ma J."/>
        </authorList>
    </citation>
    <scope>NUCLEOTIDE SEQUENCE [LARGE SCALE GENOMIC DNA]</scope>
    <source>
        <strain evidence="2">IBRC-M 10813</strain>
    </source>
</reference>
<name>A0ABV8JD51_9BACL</name>
<dbReference type="Proteomes" id="UP001595843">
    <property type="component" value="Unassembled WGS sequence"/>
</dbReference>
<protein>
    <submittedName>
        <fullName evidence="1">PCYCGC motif-containing (Lipo)protein</fullName>
    </submittedName>
</protein>
<dbReference type="PROSITE" id="PS51257">
    <property type="entry name" value="PROKAR_LIPOPROTEIN"/>
    <property type="match status" value="1"/>
</dbReference>
<gene>
    <name evidence="1" type="ORF">ACFOUO_02875</name>
</gene>
<sequence length="142" mass="15404">MRKTAFSLLVVATLAGCSTAPGEKAEKAEPDFPEFVTSASPAAQKAYRLAYEHSDVLEKMPCFCGCGDTHGHRSNLNCFIKEKQANGKVVWDQMGISCGICIEIAENAVKMKKEGKSMKEIRQIIDEEYGGSGTSTPTPKPQ</sequence>
<dbReference type="RefSeq" id="WP_380703223.1">
    <property type="nucleotide sequence ID" value="NZ_JBHSAP010000007.1"/>
</dbReference>
<dbReference type="InterPro" id="IPR025673">
    <property type="entry name" value="PCYCGC"/>
</dbReference>
<comment type="caution">
    <text evidence="1">The sequence shown here is derived from an EMBL/GenBank/DDBJ whole genome shotgun (WGS) entry which is preliminary data.</text>
</comment>
<evidence type="ECO:0000313" key="2">
    <source>
        <dbReference type="Proteomes" id="UP001595843"/>
    </source>
</evidence>
<keyword evidence="2" id="KW-1185">Reference proteome</keyword>
<proteinExistence type="predicted"/>
<dbReference type="EMBL" id="JBHSAP010000007">
    <property type="protein sequence ID" value="MFC4075745.1"/>
    <property type="molecule type" value="Genomic_DNA"/>
</dbReference>